<dbReference type="AlphaFoldDB" id="A0A1T2X2N5"/>
<protein>
    <recommendedName>
        <fullName evidence="1">PilZ domain-containing protein</fullName>
    </recommendedName>
</protein>
<evidence type="ECO:0000259" key="1">
    <source>
        <dbReference type="Pfam" id="PF07238"/>
    </source>
</evidence>
<name>A0A1T2X2N5_9BACL</name>
<dbReference type="Gene3D" id="2.40.10.220">
    <property type="entry name" value="predicted glycosyltransferase like domains"/>
    <property type="match status" value="1"/>
</dbReference>
<organism evidence="2 3">
    <name type="scientific">Paenibacillus selenitireducens</name>
    <dbReference type="NCBI Taxonomy" id="1324314"/>
    <lineage>
        <taxon>Bacteria</taxon>
        <taxon>Bacillati</taxon>
        <taxon>Bacillota</taxon>
        <taxon>Bacilli</taxon>
        <taxon>Bacillales</taxon>
        <taxon>Paenibacillaceae</taxon>
        <taxon>Paenibacillus</taxon>
    </lineage>
</organism>
<reference evidence="2 3" key="1">
    <citation type="submission" date="2017-01" db="EMBL/GenBank/DDBJ databases">
        <title>Genome analysis of Paenibacillus selenitrireducens ES3-24.</title>
        <authorList>
            <person name="Xu D."/>
            <person name="Yao R."/>
            <person name="Zheng S."/>
        </authorList>
    </citation>
    <scope>NUCLEOTIDE SEQUENCE [LARGE SCALE GENOMIC DNA]</scope>
    <source>
        <strain evidence="2 3">ES3-24</strain>
    </source>
</reference>
<dbReference type="Proteomes" id="UP000190188">
    <property type="component" value="Unassembled WGS sequence"/>
</dbReference>
<accession>A0A1T2X2N5</accession>
<evidence type="ECO:0000313" key="2">
    <source>
        <dbReference type="EMBL" id="OPA74119.1"/>
    </source>
</evidence>
<proteinExistence type="predicted"/>
<feature type="domain" description="PilZ" evidence="1">
    <location>
        <begin position="12"/>
        <end position="107"/>
    </location>
</feature>
<keyword evidence="3" id="KW-1185">Reference proteome</keyword>
<dbReference type="EMBL" id="MSZX01000012">
    <property type="protein sequence ID" value="OPA74119.1"/>
    <property type="molecule type" value="Genomic_DNA"/>
</dbReference>
<dbReference type="RefSeq" id="WP_078502035.1">
    <property type="nucleotide sequence ID" value="NZ_MSZX01000012.1"/>
</dbReference>
<dbReference type="GO" id="GO:0035438">
    <property type="term" value="F:cyclic-di-GMP binding"/>
    <property type="evidence" value="ECO:0007669"/>
    <property type="project" value="InterPro"/>
</dbReference>
<dbReference type="OrthoDB" id="2382373at2"/>
<gene>
    <name evidence="2" type="ORF">BVG16_25560</name>
</gene>
<dbReference type="Pfam" id="PF07238">
    <property type="entry name" value="PilZ"/>
    <property type="match status" value="1"/>
</dbReference>
<evidence type="ECO:0000313" key="3">
    <source>
        <dbReference type="Proteomes" id="UP000190188"/>
    </source>
</evidence>
<sequence length="144" mass="16963">MRPNNRSFGRTHVRLRLIPPILGHLRIETTNGKPAPSKEHPVLVINLSPSGLRMLTHLKFPVASHYILGIELQLLQVQLELRGCVMWRTEEENLYEYGIQLIQSDAERILLSKLLHDYLRTILPRQQRIHRLYNELLRTVTFYH</sequence>
<comment type="caution">
    <text evidence="2">The sequence shown here is derived from an EMBL/GenBank/DDBJ whole genome shotgun (WGS) entry which is preliminary data.</text>
</comment>
<dbReference type="STRING" id="1324314.BVG16_25560"/>
<dbReference type="InterPro" id="IPR009875">
    <property type="entry name" value="PilZ_domain"/>
</dbReference>